<keyword evidence="5" id="KW-0573">Peptidoglycan synthesis</keyword>
<sequence>MRTPTLAELPPTENIWLEIDTAQQRLRCWRGPKVLHECAISSGAAGNGERNGSGKTPHGWHYVRAAIGEDMPENAVFRGRRWTGETFPPHSPKRTRSVTGF</sequence>
<proteinExistence type="inferred from homology"/>
<dbReference type="Gene3D" id="2.40.440.10">
    <property type="entry name" value="L,D-transpeptidase catalytic domain-like"/>
    <property type="match status" value="1"/>
</dbReference>
<accession>A0ABN5WV47</accession>
<dbReference type="CDD" id="cd16913">
    <property type="entry name" value="YkuD_like"/>
    <property type="match status" value="1"/>
</dbReference>
<evidence type="ECO:0000256" key="7">
    <source>
        <dbReference type="SAM" id="MobiDB-lite"/>
    </source>
</evidence>
<evidence type="ECO:0000313" key="8">
    <source>
        <dbReference type="EMBL" id="BBI50829.1"/>
    </source>
</evidence>
<evidence type="ECO:0000256" key="4">
    <source>
        <dbReference type="ARBA" id="ARBA00022960"/>
    </source>
</evidence>
<comment type="similarity">
    <text evidence="2">Belongs to the YkuD family.</text>
</comment>
<dbReference type="InterPro" id="IPR005490">
    <property type="entry name" value="LD_TPept_cat_dom"/>
</dbReference>
<protein>
    <submittedName>
        <fullName evidence="8">Uncharacterized protein</fullName>
    </submittedName>
</protein>
<dbReference type="Proteomes" id="UP000289555">
    <property type="component" value="Chromosome"/>
</dbReference>
<evidence type="ECO:0000313" key="9">
    <source>
        <dbReference type="Proteomes" id="UP000289555"/>
    </source>
</evidence>
<reference evidence="9" key="1">
    <citation type="journal article" date="2019" name="Microbiol. Resour. Announc.">
        <title>Complete Genome Sequence of Halomonas olivaria, a Moderately Halophilic Bacterium Isolated from Olive Processing Effluents, Obtained by Nanopore Sequencing.</title>
        <authorList>
            <person name="Nagata S."/>
            <person name="Ii K.M."/>
            <person name="Tsukimi T."/>
            <person name="Miura M.C."/>
            <person name="Galipon J."/>
            <person name="Arakawa K."/>
        </authorList>
    </citation>
    <scope>NUCLEOTIDE SEQUENCE [LARGE SCALE GENOMIC DNA]</scope>
    <source>
        <strain evidence="9">TYRC17</strain>
    </source>
</reference>
<dbReference type="SUPFAM" id="SSF141523">
    <property type="entry name" value="L,D-transpeptidase catalytic domain-like"/>
    <property type="match status" value="1"/>
</dbReference>
<feature type="region of interest" description="Disordered" evidence="7">
    <location>
        <begin position="81"/>
        <end position="101"/>
    </location>
</feature>
<dbReference type="InterPro" id="IPR038063">
    <property type="entry name" value="Transpep_catalytic_dom"/>
</dbReference>
<evidence type="ECO:0000256" key="3">
    <source>
        <dbReference type="ARBA" id="ARBA00022679"/>
    </source>
</evidence>
<evidence type="ECO:0000256" key="6">
    <source>
        <dbReference type="ARBA" id="ARBA00023316"/>
    </source>
</evidence>
<comment type="pathway">
    <text evidence="1">Cell wall biogenesis; peptidoglycan biosynthesis.</text>
</comment>
<organism evidence="8 9">
    <name type="scientific">Vreelandella olivaria</name>
    <dbReference type="NCBI Taxonomy" id="390919"/>
    <lineage>
        <taxon>Bacteria</taxon>
        <taxon>Pseudomonadati</taxon>
        <taxon>Pseudomonadota</taxon>
        <taxon>Gammaproteobacteria</taxon>
        <taxon>Oceanospirillales</taxon>
        <taxon>Halomonadaceae</taxon>
        <taxon>Vreelandella</taxon>
    </lineage>
</organism>
<dbReference type="EMBL" id="AP019416">
    <property type="protein sequence ID" value="BBI50829.1"/>
    <property type="molecule type" value="Genomic_DNA"/>
</dbReference>
<evidence type="ECO:0000256" key="2">
    <source>
        <dbReference type="ARBA" id="ARBA00005992"/>
    </source>
</evidence>
<feature type="compositionally biased region" description="Basic residues" evidence="7">
    <location>
        <begin position="91"/>
        <end position="101"/>
    </location>
</feature>
<gene>
    <name evidence="8" type="ORF">HORIV_32500</name>
</gene>
<evidence type="ECO:0000256" key="1">
    <source>
        <dbReference type="ARBA" id="ARBA00004752"/>
    </source>
</evidence>
<keyword evidence="3" id="KW-0808">Transferase</keyword>
<keyword evidence="9" id="KW-1185">Reference proteome</keyword>
<name>A0ABN5WV47_9GAMM</name>
<keyword evidence="6" id="KW-0961">Cell wall biogenesis/degradation</keyword>
<keyword evidence="4" id="KW-0133">Cell shape</keyword>
<evidence type="ECO:0000256" key="5">
    <source>
        <dbReference type="ARBA" id="ARBA00022984"/>
    </source>
</evidence>